<dbReference type="InterPro" id="IPR001547">
    <property type="entry name" value="Glyco_hydro_5"/>
</dbReference>
<protein>
    <submittedName>
        <fullName evidence="4">Cellulase (Glycosyl hydrolase family 5)</fullName>
    </submittedName>
</protein>
<dbReference type="GO" id="GO:0004553">
    <property type="term" value="F:hydrolase activity, hydrolyzing O-glycosyl compounds"/>
    <property type="evidence" value="ECO:0007669"/>
    <property type="project" value="InterPro"/>
</dbReference>
<dbReference type="Pfam" id="PF00150">
    <property type="entry name" value="Cellulase"/>
    <property type="match status" value="1"/>
</dbReference>
<dbReference type="OrthoDB" id="8638at2157"/>
<keyword evidence="5" id="KW-1185">Reference proteome</keyword>
<dbReference type="InterPro" id="IPR017853">
    <property type="entry name" value="GH"/>
</dbReference>
<dbReference type="STRING" id="660518.SAMN05216218_12727"/>
<dbReference type="SUPFAM" id="SSF51445">
    <property type="entry name" value="(Trans)glycosidases"/>
    <property type="match status" value="1"/>
</dbReference>
<gene>
    <name evidence="4" type="ORF">SAMN05216218_12727</name>
</gene>
<dbReference type="PANTHER" id="PTHR34142">
    <property type="entry name" value="ENDO-BETA-1,4-GLUCANASE A"/>
    <property type="match status" value="1"/>
</dbReference>
<evidence type="ECO:0000259" key="3">
    <source>
        <dbReference type="Pfam" id="PF00150"/>
    </source>
</evidence>
<feature type="domain" description="Glycoside hydrolase family 5" evidence="3">
    <location>
        <begin position="18"/>
        <end position="276"/>
    </location>
</feature>
<sequence length="313" mass="36091">MQSTLPRLHVDGRWLKDPAGNSVDLHGLNTVDPWWGTQYQQMGDATFLETLDRLTDPDEGWYTDVVRVPFQHSIDSIGLERTIEEYVRPVVEFLEARDCYAIIDFHRVEPWNTDEIDREVRRFWDAVAPAFADDEHVLFELFNEPTEPFGDGRRDWAAWRETAQPWVDLVRSHAPETPLLVGSPRWSTYTKYAAEDPFEGENIVYATHLYPTHFENHDLDALAAVADEQPLFVTEWGYVDDEDKPDHMVGSTSGYGEPLRRYFEGIANLSWTAWCADSLWSPTMFDTDGTLRSGDRYMGAFTKRFLADVADRA</sequence>
<evidence type="ECO:0000313" key="4">
    <source>
        <dbReference type="EMBL" id="SDG36780.1"/>
    </source>
</evidence>
<dbReference type="InterPro" id="IPR018087">
    <property type="entry name" value="Glyco_hydro_5_CS"/>
</dbReference>
<dbReference type="PROSITE" id="PS00659">
    <property type="entry name" value="GLYCOSYL_HYDROL_F5"/>
    <property type="match status" value="1"/>
</dbReference>
<dbReference type="AlphaFoldDB" id="A0A1G7TQG7"/>
<evidence type="ECO:0000256" key="1">
    <source>
        <dbReference type="ARBA" id="ARBA00022801"/>
    </source>
</evidence>
<name>A0A1G7TQG7_9EURY</name>
<dbReference type="GO" id="GO:0000272">
    <property type="term" value="P:polysaccharide catabolic process"/>
    <property type="evidence" value="ECO:0007669"/>
    <property type="project" value="InterPro"/>
</dbReference>
<keyword evidence="1 4" id="KW-0378">Hydrolase</keyword>
<dbReference type="Proteomes" id="UP000199076">
    <property type="component" value="Unassembled WGS sequence"/>
</dbReference>
<proteinExistence type="predicted"/>
<keyword evidence="2" id="KW-0326">Glycosidase</keyword>
<reference evidence="5" key="1">
    <citation type="submission" date="2016-10" db="EMBL/GenBank/DDBJ databases">
        <authorList>
            <person name="Varghese N."/>
            <person name="Submissions S."/>
        </authorList>
    </citation>
    <scope>NUCLEOTIDE SEQUENCE [LARGE SCALE GENOMIC DNA]</scope>
    <source>
        <strain evidence="5">IBRC-M 10760</strain>
    </source>
</reference>
<dbReference type="EMBL" id="FNBK01000027">
    <property type="protein sequence ID" value="SDG36780.1"/>
    <property type="molecule type" value="Genomic_DNA"/>
</dbReference>
<evidence type="ECO:0000256" key="2">
    <source>
        <dbReference type="ARBA" id="ARBA00023295"/>
    </source>
</evidence>
<dbReference type="Gene3D" id="3.20.20.80">
    <property type="entry name" value="Glycosidases"/>
    <property type="match status" value="1"/>
</dbReference>
<organism evidence="4 5">
    <name type="scientific">Halorientalis regularis</name>
    <dbReference type="NCBI Taxonomy" id="660518"/>
    <lineage>
        <taxon>Archaea</taxon>
        <taxon>Methanobacteriati</taxon>
        <taxon>Methanobacteriota</taxon>
        <taxon>Stenosarchaea group</taxon>
        <taxon>Halobacteria</taxon>
        <taxon>Halobacteriales</taxon>
        <taxon>Haloarculaceae</taxon>
        <taxon>Halorientalis</taxon>
    </lineage>
</organism>
<dbReference type="PANTHER" id="PTHR34142:SF1">
    <property type="entry name" value="GLYCOSIDE HYDROLASE FAMILY 5 DOMAIN-CONTAINING PROTEIN"/>
    <property type="match status" value="1"/>
</dbReference>
<accession>A0A1G7TQG7</accession>
<dbReference type="RefSeq" id="WP_175452962.1">
    <property type="nucleotide sequence ID" value="NZ_FNBK01000027.1"/>
</dbReference>
<evidence type="ECO:0000313" key="5">
    <source>
        <dbReference type="Proteomes" id="UP000199076"/>
    </source>
</evidence>